<dbReference type="PRINTS" id="PR00633">
    <property type="entry name" value="RCCNDNSATION"/>
</dbReference>
<reference evidence="3 4" key="1">
    <citation type="submission" date="2024-05" db="EMBL/GenBank/DDBJ databases">
        <title>A draft genome resource for the thread blight pathogen Marasmius tenuissimus strain MS-2.</title>
        <authorList>
            <person name="Yulfo-Soto G.E."/>
            <person name="Baruah I.K."/>
            <person name="Amoako-Attah I."/>
            <person name="Bukari Y."/>
            <person name="Meinhardt L.W."/>
            <person name="Bailey B.A."/>
            <person name="Cohen S.P."/>
        </authorList>
    </citation>
    <scope>NUCLEOTIDE SEQUENCE [LARGE SCALE GENOMIC DNA]</scope>
    <source>
        <strain evidence="3 4">MS-2</strain>
    </source>
</reference>
<name>A0ABR2ZLQ6_9AGAR</name>
<dbReference type="InterPro" id="IPR051210">
    <property type="entry name" value="Ub_ligase/GEF_domain"/>
</dbReference>
<evidence type="ECO:0000313" key="4">
    <source>
        <dbReference type="Proteomes" id="UP001437256"/>
    </source>
</evidence>
<keyword evidence="1" id="KW-0677">Repeat</keyword>
<dbReference type="PROSITE" id="PS50012">
    <property type="entry name" value="RCC1_3"/>
    <property type="match status" value="3"/>
</dbReference>
<feature type="repeat" description="RCC1" evidence="2">
    <location>
        <begin position="3"/>
        <end position="57"/>
    </location>
</feature>
<keyword evidence="4" id="KW-1185">Reference proteome</keyword>
<dbReference type="PANTHER" id="PTHR22870:SF408">
    <property type="entry name" value="OS09G0560450 PROTEIN"/>
    <property type="match status" value="1"/>
</dbReference>
<accession>A0ABR2ZLQ6</accession>
<dbReference type="EMBL" id="JBBXMP010000119">
    <property type="protein sequence ID" value="KAL0061936.1"/>
    <property type="molecule type" value="Genomic_DNA"/>
</dbReference>
<evidence type="ECO:0000256" key="1">
    <source>
        <dbReference type="ARBA" id="ARBA00022737"/>
    </source>
</evidence>
<sequence>MPIFLFSCGSNAQGQLANGTIEDSHSFEPCIFSEKVTVRRIIQLACGGNHTLLLAEVVDAVDGPESEARVQLYGCGDNAVGQLGIGESSSSVFRPIDIQLNQNGLENYRPRLICASWQTTYIVLSCPGKPDYLITMGGDDFGDLGIGGNQTTPKVSESRIPFFFVRLNHLMVNDSQLEDREYLVVKAIAAGQHHVIAQLHARFVDGSYHHLTIGWGTCRHGQLGPVEEVLVKGRKKTPAFLNRPRVILSDQDYRSIACGNQHSVLMNDSGAAIGLGSNKRNQLDGLDGLDTVEVGSTWNGTYVVDRIHRKIHATGSYTKGQLGRSYFSKPSSTTPQFGPVEFAFDVSSNSTSHRLGSLACGSEHVLSLWNVNDCSEVWGWGWNEHGNLGLGSTEDAHLPVKIWPPEQSVEHSHRDVVGVWAGCGTSWIAVGK</sequence>
<gene>
    <name evidence="3" type="primary">ATS1</name>
    <name evidence="3" type="ORF">AAF712_011220</name>
</gene>
<dbReference type="InterPro" id="IPR000408">
    <property type="entry name" value="Reg_chr_condens"/>
</dbReference>
<dbReference type="PROSITE" id="PS00626">
    <property type="entry name" value="RCC1_2"/>
    <property type="match status" value="2"/>
</dbReference>
<dbReference type="Gene3D" id="2.130.10.30">
    <property type="entry name" value="Regulator of chromosome condensation 1/beta-lactamase-inhibitor protein II"/>
    <property type="match status" value="2"/>
</dbReference>
<evidence type="ECO:0000256" key="2">
    <source>
        <dbReference type="PROSITE-ProRule" id="PRU00235"/>
    </source>
</evidence>
<feature type="repeat" description="RCC1" evidence="2">
    <location>
        <begin position="375"/>
        <end position="432"/>
    </location>
</feature>
<feature type="repeat" description="RCC1" evidence="2">
    <location>
        <begin position="210"/>
        <end position="269"/>
    </location>
</feature>
<dbReference type="Proteomes" id="UP001437256">
    <property type="component" value="Unassembled WGS sequence"/>
</dbReference>
<proteinExistence type="predicted"/>
<evidence type="ECO:0000313" key="3">
    <source>
        <dbReference type="EMBL" id="KAL0061936.1"/>
    </source>
</evidence>
<comment type="caution">
    <text evidence="3">The sequence shown here is derived from an EMBL/GenBank/DDBJ whole genome shotgun (WGS) entry which is preliminary data.</text>
</comment>
<organism evidence="3 4">
    <name type="scientific">Marasmius tenuissimus</name>
    <dbReference type="NCBI Taxonomy" id="585030"/>
    <lineage>
        <taxon>Eukaryota</taxon>
        <taxon>Fungi</taxon>
        <taxon>Dikarya</taxon>
        <taxon>Basidiomycota</taxon>
        <taxon>Agaricomycotina</taxon>
        <taxon>Agaricomycetes</taxon>
        <taxon>Agaricomycetidae</taxon>
        <taxon>Agaricales</taxon>
        <taxon>Marasmiineae</taxon>
        <taxon>Marasmiaceae</taxon>
        <taxon>Marasmius</taxon>
    </lineage>
</organism>
<dbReference type="InterPro" id="IPR009091">
    <property type="entry name" value="RCC1/BLIP-II"/>
</dbReference>
<dbReference type="Pfam" id="PF00415">
    <property type="entry name" value="RCC1"/>
    <property type="match status" value="2"/>
</dbReference>
<dbReference type="PANTHER" id="PTHR22870">
    <property type="entry name" value="REGULATOR OF CHROMOSOME CONDENSATION"/>
    <property type="match status" value="1"/>
</dbReference>
<protein>
    <submittedName>
        <fullName evidence="3">Alpha tubulin suppressor</fullName>
    </submittedName>
</protein>
<dbReference type="SUPFAM" id="SSF50985">
    <property type="entry name" value="RCC1/BLIP-II"/>
    <property type="match status" value="1"/>
</dbReference>